<dbReference type="PANTHER" id="PTHR46481:SF10">
    <property type="entry name" value="ZINC FINGER BED DOMAIN-CONTAINING PROTEIN 39"/>
    <property type="match status" value="1"/>
</dbReference>
<keyword evidence="3" id="KW-0863">Zinc-finger</keyword>
<dbReference type="AlphaFoldDB" id="A0A815KVK8"/>
<dbReference type="GO" id="GO:0008270">
    <property type="term" value="F:zinc ion binding"/>
    <property type="evidence" value="ECO:0007669"/>
    <property type="project" value="UniProtKB-KW"/>
</dbReference>
<evidence type="ECO:0000256" key="2">
    <source>
        <dbReference type="ARBA" id="ARBA00022723"/>
    </source>
</evidence>
<comment type="caution">
    <text evidence="6">The sequence shown here is derived from an EMBL/GenBank/DDBJ whole genome shotgun (WGS) entry which is preliminary data.</text>
</comment>
<protein>
    <recommendedName>
        <fullName evidence="8">Transposase</fullName>
    </recommendedName>
</protein>
<keyword evidence="5" id="KW-0539">Nucleus</keyword>
<evidence type="ECO:0000256" key="1">
    <source>
        <dbReference type="ARBA" id="ARBA00004123"/>
    </source>
</evidence>
<dbReference type="Proteomes" id="UP000663860">
    <property type="component" value="Unassembled WGS sequence"/>
</dbReference>
<name>A0A815KVK8_9BILA</name>
<comment type="subcellular location">
    <subcellularLocation>
        <location evidence="1">Nucleus</location>
    </subcellularLocation>
</comment>
<evidence type="ECO:0000256" key="5">
    <source>
        <dbReference type="ARBA" id="ARBA00023242"/>
    </source>
</evidence>
<evidence type="ECO:0000313" key="6">
    <source>
        <dbReference type="EMBL" id="CAF1398349.1"/>
    </source>
</evidence>
<evidence type="ECO:0000313" key="7">
    <source>
        <dbReference type="Proteomes" id="UP000663860"/>
    </source>
</evidence>
<dbReference type="SUPFAM" id="SSF53098">
    <property type="entry name" value="Ribonuclease H-like"/>
    <property type="match status" value="1"/>
</dbReference>
<dbReference type="InterPro" id="IPR052035">
    <property type="entry name" value="ZnF_BED_domain_contain"/>
</dbReference>
<sequence>MFKSQLKQHSVNNSSISTELKNKLDQKQIQAIITDARTFGDFSRQGMREFLAIAIPGYTPLHRNTVRKRLRGLYIEHRNKLRKLLLNVSDISLTTDIWKDSRNRYFIAVTGHYYDKNYNFISLILNFRLIRGRHFANRLARFIKEEIVFLGIEQEVRSITTDNAPNIVKAISDLGIIHHSCMAHNLHLIIKTTLFPTPKKSKKHVLFQFFIDRK</sequence>
<organism evidence="6 7">
    <name type="scientific">Adineta steineri</name>
    <dbReference type="NCBI Taxonomy" id="433720"/>
    <lineage>
        <taxon>Eukaryota</taxon>
        <taxon>Metazoa</taxon>
        <taxon>Spiralia</taxon>
        <taxon>Gnathifera</taxon>
        <taxon>Rotifera</taxon>
        <taxon>Eurotatoria</taxon>
        <taxon>Bdelloidea</taxon>
        <taxon>Adinetida</taxon>
        <taxon>Adinetidae</taxon>
        <taxon>Adineta</taxon>
    </lineage>
</organism>
<dbReference type="PANTHER" id="PTHR46481">
    <property type="entry name" value="ZINC FINGER BED DOMAIN-CONTAINING PROTEIN 4"/>
    <property type="match status" value="1"/>
</dbReference>
<keyword evidence="4" id="KW-0862">Zinc</keyword>
<keyword evidence="2" id="KW-0479">Metal-binding</keyword>
<evidence type="ECO:0000256" key="4">
    <source>
        <dbReference type="ARBA" id="ARBA00022833"/>
    </source>
</evidence>
<dbReference type="GO" id="GO:0005634">
    <property type="term" value="C:nucleus"/>
    <property type="evidence" value="ECO:0007669"/>
    <property type="project" value="UniProtKB-SubCell"/>
</dbReference>
<dbReference type="InterPro" id="IPR012337">
    <property type="entry name" value="RNaseH-like_sf"/>
</dbReference>
<accession>A0A815KVK8</accession>
<reference evidence="6" key="1">
    <citation type="submission" date="2021-02" db="EMBL/GenBank/DDBJ databases">
        <authorList>
            <person name="Nowell W R."/>
        </authorList>
    </citation>
    <scope>NUCLEOTIDE SEQUENCE</scope>
</reference>
<evidence type="ECO:0000256" key="3">
    <source>
        <dbReference type="ARBA" id="ARBA00022771"/>
    </source>
</evidence>
<proteinExistence type="predicted"/>
<dbReference type="EMBL" id="CAJNOE010001185">
    <property type="protein sequence ID" value="CAF1398349.1"/>
    <property type="molecule type" value="Genomic_DNA"/>
</dbReference>
<evidence type="ECO:0008006" key="8">
    <source>
        <dbReference type="Google" id="ProtNLM"/>
    </source>
</evidence>
<gene>
    <name evidence="6" type="ORF">IZO911_LOCUS39348</name>
</gene>